<sequence>MTSAIAPLGNFRLGNNKDPWHSNGFNSKKKIVSIATEIDKHAANEESSQYHCNKGSNLKKRESEERNNGGKNPRATSSSHAEPSSQVAKTKVNPAAPKSNTTSIEDREQWTKVGPNKRSSPSPAYEQRPAAASATTSSPKGRKIANDVVYTSSGNCHRSTADRSDTRIREFLASANVMDTPERTAHTHSANKLVLKRLNIIEINVNSIITNERRATLLDCLNVHKPDIALLCETKVNPRHRIVFENDNFVRTDRFNAKQAGGTGIVMRKDIKFRHICLDHETTNKSLESTVIEIKLQGAAKLFVIAGYAANNCKKEFIVELKSLFRQLELYRANNYQLSGDLNSKHHSWGNAINNSRRISLNRWTLENHIPYRLSIHRTTIPSYPKSKAFIDLRLADNRIKFHNTPSYNTLDSFEYDSDHRAILIEISIPSMEMLEIDELVTSDRHNFHKADWTKFAKFLTKTHVPDIPNDRNLTLELPTQ</sequence>
<reference evidence="3 4" key="1">
    <citation type="submission" date="2015-07" db="EMBL/GenBank/DDBJ databases">
        <title>The genome of Eufriesea mexicana.</title>
        <authorList>
            <person name="Pan H."/>
            <person name="Kapheim K."/>
        </authorList>
    </citation>
    <scope>NUCLEOTIDE SEQUENCE [LARGE SCALE GENOMIC DNA]</scope>
    <source>
        <strain evidence="3">0111107269</strain>
        <tissue evidence="3">Whole body</tissue>
    </source>
</reference>
<feature type="compositionally biased region" description="Polar residues" evidence="1">
    <location>
        <begin position="74"/>
        <end position="88"/>
    </location>
</feature>
<organism evidence="3 4">
    <name type="scientific">Eufriesea mexicana</name>
    <dbReference type="NCBI Taxonomy" id="516756"/>
    <lineage>
        <taxon>Eukaryota</taxon>
        <taxon>Metazoa</taxon>
        <taxon>Ecdysozoa</taxon>
        <taxon>Arthropoda</taxon>
        <taxon>Hexapoda</taxon>
        <taxon>Insecta</taxon>
        <taxon>Pterygota</taxon>
        <taxon>Neoptera</taxon>
        <taxon>Endopterygota</taxon>
        <taxon>Hymenoptera</taxon>
        <taxon>Apocrita</taxon>
        <taxon>Aculeata</taxon>
        <taxon>Apoidea</taxon>
        <taxon>Anthophila</taxon>
        <taxon>Apidae</taxon>
        <taxon>Eufriesea</taxon>
    </lineage>
</organism>
<dbReference type="GO" id="GO:0003824">
    <property type="term" value="F:catalytic activity"/>
    <property type="evidence" value="ECO:0007669"/>
    <property type="project" value="InterPro"/>
</dbReference>
<name>A0A310SJB5_9HYME</name>
<accession>A0A310SJB5</accession>
<evidence type="ECO:0000256" key="1">
    <source>
        <dbReference type="SAM" id="MobiDB-lite"/>
    </source>
</evidence>
<feature type="region of interest" description="Disordered" evidence="1">
    <location>
        <begin position="41"/>
        <end position="140"/>
    </location>
</feature>
<dbReference type="InterPro" id="IPR036691">
    <property type="entry name" value="Endo/exonu/phosph_ase_sf"/>
</dbReference>
<evidence type="ECO:0000313" key="3">
    <source>
        <dbReference type="EMBL" id="OAD62931.1"/>
    </source>
</evidence>
<proteinExistence type="predicted"/>
<dbReference type="EMBL" id="KQ759770">
    <property type="protein sequence ID" value="OAD62931.1"/>
    <property type="molecule type" value="Genomic_DNA"/>
</dbReference>
<evidence type="ECO:0000313" key="4">
    <source>
        <dbReference type="Proteomes" id="UP000250275"/>
    </source>
</evidence>
<feature type="compositionally biased region" description="Polar residues" evidence="1">
    <location>
        <begin position="45"/>
        <end position="56"/>
    </location>
</feature>
<evidence type="ECO:0000259" key="2">
    <source>
        <dbReference type="Pfam" id="PF14529"/>
    </source>
</evidence>
<feature type="region of interest" description="Disordered" evidence="1">
    <location>
        <begin position="1"/>
        <end position="25"/>
    </location>
</feature>
<dbReference type="Gene3D" id="3.60.10.10">
    <property type="entry name" value="Endonuclease/exonuclease/phosphatase"/>
    <property type="match status" value="1"/>
</dbReference>
<feature type="compositionally biased region" description="Basic and acidic residues" evidence="1">
    <location>
        <begin position="59"/>
        <end position="68"/>
    </location>
</feature>
<dbReference type="AlphaFoldDB" id="A0A310SJB5"/>
<protein>
    <recommendedName>
        <fullName evidence="2">Endonuclease/exonuclease/phosphatase domain-containing protein</fullName>
    </recommendedName>
</protein>
<dbReference type="Proteomes" id="UP000250275">
    <property type="component" value="Unassembled WGS sequence"/>
</dbReference>
<gene>
    <name evidence="3" type="ORF">WN48_07110</name>
</gene>
<dbReference type="SUPFAM" id="SSF56219">
    <property type="entry name" value="DNase I-like"/>
    <property type="match status" value="1"/>
</dbReference>
<keyword evidence="4" id="KW-1185">Reference proteome</keyword>
<dbReference type="Pfam" id="PF14529">
    <property type="entry name" value="Exo_endo_phos_2"/>
    <property type="match status" value="1"/>
</dbReference>
<feature type="domain" description="Endonuclease/exonuclease/phosphatase" evidence="2">
    <location>
        <begin position="304"/>
        <end position="423"/>
    </location>
</feature>
<dbReference type="InterPro" id="IPR005135">
    <property type="entry name" value="Endo/exonuclease/phosphatase"/>
</dbReference>